<evidence type="ECO:0000256" key="3">
    <source>
        <dbReference type="ARBA" id="ARBA00022833"/>
    </source>
</evidence>
<keyword evidence="9" id="KW-1185">Reference proteome</keyword>
<evidence type="ECO:0000313" key="9">
    <source>
        <dbReference type="Proteomes" id="UP000190423"/>
    </source>
</evidence>
<protein>
    <submittedName>
        <fullName evidence="8">Fur family transcriptional regulator, ferric uptake regulator</fullName>
    </submittedName>
</protein>
<evidence type="ECO:0000256" key="5">
    <source>
        <dbReference type="ARBA" id="ARBA00023125"/>
    </source>
</evidence>
<dbReference type="GO" id="GO:0045892">
    <property type="term" value="P:negative regulation of DNA-templated transcription"/>
    <property type="evidence" value="ECO:0007669"/>
    <property type="project" value="TreeGrafter"/>
</dbReference>
<reference evidence="8 9" key="1">
    <citation type="submission" date="2017-02" db="EMBL/GenBank/DDBJ databases">
        <authorList>
            <person name="Peterson S.W."/>
        </authorList>
    </citation>
    <scope>NUCLEOTIDE SEQUENCE [LARGE SCALE GENOMIC DNA]</scope>
    <source>
        <strain evidence="8 9">ATCC BAA-908</strain>
    </source>
</reference>
<feature type="binding site" evidence="7">
    <location>
        <position position="130"/>
    </location>
    <ligand>
        <name>Zn(2+)</name>
        <dbReference type="ChEBI" id="CHEBI:29105"/>
    </ligand>
</feature>
<dbReference type="EMBL" id="FUWG01000006">
    <property type="protein sequence ID" value="SJZ36291.1"/>
    <property type="molecule type" value="Genomic_DNA"/>
</dbReference>
<dbReference type="AlphaFoldDB" id="A0A1T4K1J9"/>
<dbReference type="InterPro" id="IPR002481">
    <property type="entry name" value="FUR"/>
</dbReference>
<dbReference type="PANTHER" id="PTHR33202">
    <property type="entry name" value="ZINC UPTAKE REGULATION PROTEIN"/>
    <property type="match status" value="1"/>
</dbReference>
<keyword evidence="3 7" id="KW-0862">Zinc</keyword>
<keyword evidence="6" id="KW-0804">Transcription</keyword>
<dbReference type="Proteomes" id="UP000190423">
    <property type="component" value="Unassembled WGS sequence"/>
</dbReference>
<gene>
    <name evidence="8" type="ORF">SAMN02745149_00942</name>
</gene>
<dbReference type="OrthoDB" id="8659436at2"/>
<dbReference type="Gene3D" id="3.30.1490.190">
    <property type="match status" value="1"/>
</dbReference>
<evidence type="ECO:0000256" key="6">
    <source>
        <dbReference type="ARBA" id="ARBA00023163"/>
    </source>
</evidence>
<keyword evidence="2" id="KW-0678">Repressor</keyword>
<dbReference type="CDD" id="cd07153">
    <property type="entry name" value="Fur_like"/>
    <property type="match status" value="1"/>
</dbReference>
<dbReference type="InterPro" id="IPR036388">
    <property type="entry name" value="WH-like_DNA-bd_sf"/>
</dbReference>
<dbReference type="SUPFAM" id="SSF46785">
    <property type="entry name" value="Winged helix' DNA-binding domain"/>
    <property type="match status" value="1"/>
</dbReference>
<accession>A0A1T4K1J9</accession>
<dbReference type="STRING" id="261392.SAMN02745149_00942"/>
<dbReference type="Gene3D" id="1.10.10.10">
    <property type="entry name" value="Winged helix-like DNA-binding domain superfamily/Winged helix DNA-binding domain"/>
    <property type="match status" value="1"/>
</dbReference>
<dbReference type="RefSeq" id="WP_078932843.1">
    <property type="nucleotide sequence ID" value="NZ_FUWG01000006.1"/>
</dbReference>
<dbReference type="PANTHER" id="PTHR33202:SF7">
    <property type="entry name" value="FERRIC UPTAKE REGULATION PROTEIN"/>
    <property type="match status" value="1"/>
</dbReference>
<name>A0A1T4K1J9_TREPO</name>
<keyword evidence="7" id="KW-0479">Metal-binding</keyword>
<dbReference type="GO" id="GO:1900376">
    <property type="term" value="P:regulation of secondary metabolite biosynthetic process"/>
    <property type="evidence" value="ECO:0007669"/>
    <property type="project" value="TreeGrafter"/>
</dbReference>
<organism evidence="8 9">
    <name type="scientific">Treponema porcinum</name>
    <dbReference type="NCBI Taxonomy" id="261392"/>
    <lineage>
        <taxon>Bacteria</taxon>
        <taxon>Pseudomonadati</taxon>
        <taxon>Spirochaetota</taxon>
        <taxon>Spirochaetia</taxon>
        <taxon>Spirochaetales</taxon>
        <taxon>Treponemataceae</taxon>
        <taxon>Treponema</taxon>
    </lineage>
</organism>
<evidence type="ECO:0000256" key="1">
    <source>
        <dbReference type="ARBA" id="ARBA00007957"/>
    </source>
</evidence>
<evidence type="ECO:0000256" key="2">
    <source>
        <dbReference type="ARBA" id="ARBA00022491"/>
    </source>
</evidence>
<evidence type="ECO:0000313" key="8">
    <source>
        <dbReference type="EMBL" id="SJZ36291.1"/>
    </source>
</evidence>
<dbReference type="InterPro" id="IPR036390">
    <property type="entry name" value="WH_DNA-bd_sf"/>
</dbReference>
<evidence type="ECO:0000256" key="4">
    <source>
        <dbReference type="ARBA" id="ARBA00023015"/>
    </source>
</evidence>
<dbReference type="GeneID" id="78316242"/>
<comment type="cofactor">
    <cofactor evidence="7">
        <name>Zn(2+)</name>
        <dbReference type="ChEBI" id="CHEBI:29105"/>
    </cofactor>
    <text evidence="7">Binds 1 zinc ion per subunit.</text>
</comment>
<feature type="binding site" evidence="7">
    <location>
        <position position="90"/>
    </location>
    <ligand>
        <name>Zn(2+)</name>
        <dbReference type="ChEBI" id="CHEBI:29105"/>
    </ligand>
</feature>
<sequence>MNNISYHTDQKNMIFRYFERNNDRQISASEIKEELAVANQKIGLATIYRHLDSLEKQGVIRKFADESGKKSCWQYAGGNENCSGHYHLKCEKCGKIIHLDCGFVSDIDEHILTEHQFTMDRAKTVFYGTCAACSQYI</sequence>
<keyword evidence="5" id="KW-0238">DNA-binding</keyword>
<dbReference type="Pfam" id="PF01475">
    <property type="entry name" value="FUR"/>
    <property type="match status" value="1"/>
</dbReference>
<feature type="binding site" evidence="7">
    <location>
        <position position="93"/>
    </location>
    <ligand>
        <name>Zn(2+)</name>
        <dbReference type="ChEBI" id="CHEBI:29105"/>
    </ligand>
</feature>
<dbReference type="GO" id="GO:0000976">
    <property type="term" value="F:transcription cis-regulatory region binding"/>
    <property type="evidence" value="ECO:0007669"/>
    <property type="project" value="TreeGrafter"/>
</dbReference>
<dbReference type="GO" id="GO:0008270">
    <property type="term" value="F:zinc ion binding"/>
    <property type="evidence" value="ECO:0007669"/>
    <property type="project" value="TreeGrafter"/>
</dbReference>
<proteinExistence type="inferred from homology"/>
<comment type="similarity">
    <text evidence="1">Belongs to the Fur family.</text>
</comment>
<feature type="binding site" evidence="7">
    <location>
        <position position="133"/>
    </location>
    <ligand>
        <name>Zn(2+)</name>
        <dbReference type="ChEBI" id="CHEBI:29105"/>
    </ligand>
</feature>
<dbReference type="InterPro" id="IPR043135">
    <property type="entry name" value="Fur_C"/>
</dbReference>
<keyword evidence="4" id="KW-0805">Transcription regulation</keyword>
<evidence type="ECO:0000256" key="7">
    <source>
        <dbReference type="PIRSR" id="PIRSR602481-1"/>
    </source>
</evidence>
<dbReference type="GO" id="GO:0003700">
    <property type="term" value="F:DNA-binding transcription factor activity"/>
    <property type="evidence" value="ECO:0007669"/>
    <property type="project" value="InterPro"/>
</dbReference>